<dbReference type="EMBL" id="CAMAPE010000031">
    <property type="protein sequence ID" value="CAH9093847.1"/>
    <property type="molecule type" value="Genomic_DNA"/>
</dbReference>
<dbReference type="Proteomes" id="UP001152484">
    <property type="component" value="Unassembled WGS sequence"/>
</dbReference>
<keyword evidence="1" id="KW-0812">Transmembrane</keyword>
<dbReference type="OrthoDB" id="5130at2759"/>
<sequence length="174" mass="19431">MFFYLAFAASGALGGFIATTRLIAALANSSRAAELPEILQGLAIDIGAASLFAFLYYRENRSKNAQLLKLSREESLSNLKLRVNETKILPVSDFRGIARLVILAGSSSFISECFKLSEPFTDSLVERGVLVVPFASDANLPNFEFDENEQMKEKNARRKRLWQLSPVYVTNWTK</sequence>
<accession>A0A9P1EBV1</accession>
<dbReference type="Pfam" id="PF11998">
    <property type="entry name" value="DUF3493"/>
    <property type="match status" value="1"/>
</dbReference>
<dbReference type="PANTHER" id="PTHR35498">
    <property type="entry name" value="PROTEIN LOW PSII ACCUMULATION 1, CHLOROPLASTIC"/>
    <property type="match status" value="1"/>
</dbReference>
<gene>
    <name evidence="2" type="ORF">CEURO_LOCUS12467</name>
</gene>
<protein>
    <submittedName>
        <fullName evidence="2">Uncharacterized protein</fullName>
    </submittedName>
</protein>
<evidence type="ECO:0000313" key="3">
    <source>
        <dbReference type="Proteomes" id="UP001152484"/>
    </source>
</evidence>
<evidence type="ECO:0000256" key="1">
    <source>
        <dbReference type="SAM" id="Phobius"/>
    </source>
</evidence>
<name>A0A9P1EBV1_CUSEU</name>
<keyword evidence="1" id="KW-0472">Membrane</keyword>
<organism evidence="2 3">
    <name type="scientific">Cuscuta europaea</name>
    <name type="common">European dodder</name>
    <dbReference type="NCBI Taxonomy" id="41803"/>
    <lineage>
        <taxon>Eukaryota</taxon>
        <taxon>Viridiplantae</taxon>
        <taxon>Streptophyta</taxon>
        <taxon>Embryophyta</taxon>
        <taxon>Tracheophyta</taxon>
        <taxon>Spermatophyta</taxon>
        <taxon>Magnoliopsida</taxon>
        <taxon>eudicotyledons</taxon>
        <taxon>Gunneridae</taxon>
        <taxon>Pentapetalae</taxon>
        <taxon>asterids</taxon>
        <taxon>lamiids</taxon>
        <taxon>Solanales</taxon>
        <taxon>Convolvulaceae</taxon>
        <taxon>Cuscuteae</taxon>
        <taxon>Cuscuta</taxon>
        <taxon>Cuscuta subgen. Cuscuta</taxon>
    </lineage>
</organism>
<keyword evidence="1" id="KW-1133">Transmembrane helix</keyword>
<dbReference type="AlphaFoldDB" id="A0A9P1EBV1"/>
<feature type="transmembrane region" description="Helical" evidence="1">
    <location>
        <begin position="38"/>
        <end position="57"/>
    </location>
</feature>
<dbReference type="PANTHER" id="PTHR35498:SF1">
    <property type="entry name" value="LOW PSII ACCUMULATION-LIKE PROTEIN"/>
    <property type="match status" value="1"/>
</dbReference>
<comment type="caution">
    <text evidence="2">The sequence shown here is derived from an EMBL/GenBank/DDBJ whole genome shotgun (WGS) entry which is preliminary data.</text>
</comment>
<evidence type="ECO:0000313" key="2">
    <source>
        <dbReference type="EMBL" id="CAH9093847.1"/>
    </source>
</evidence>
<proteinExistence type="predicted"/>
<keyword evidence="3" id="KW-1185">Reference proteome</keyword>
<dbReference type="InterPro" id="IPR021883">
    <property type="entry name" value="LPA1-like"/>
</dbReference>
<reference evidence="2" key="1">
    <citation type="submission" date="2022-07" db="EMBL/GenBank/DDBJ databases">
        <authorList>
            <person name="Macas J."/>
            <person name="Novak P."/>
            <person name="Neumann P."/>
        </authorList>
    </citation>
    <scope>NUCLEOTIDE SEQUENCE</scope>
</reference>